<evidence type="ECO:0000256" key="2">
    <source>
        <dbReference type="ARBA" id="ARBA00012438"/>
    </source>
</evidence>
<feature type="coiled-coil region" evidence="4">
    <location>
        <begin position="261"/>
        <end position="305"/>
    </location>
</feature>
<dbReference type="PROSITE" id="PS50109">
    <property type="entry name" value="HIS_KIN"/>
    <property type="match status" value="1"/>
</dbReference>
<feature type="modified residue" description="4-aspartylphosphate" evidence="3">
    <location>
        <position position="51"/>
    </location>
</feature>
<feature type="domain" description="Response regulatory" evidence="6">
    <location>
        <begin position="2"/>
        <end position="118"/>
    </location>
</feature>
<dbReference type="SUPFAM" id="SSF52172">
    <property type="entry name" value="CheY-like"/>
    <property type="match status" value="1"/>
</dbReference>
<dbReference type="PROSITE" id="PS50112">
    <property type="entry name" value="PAS"/>
    <property type="match status" value="1"/>
</dbReference>
<reference evidence="8" key="1">
    <citation type="journal article" date="2020" name="mSystems">
        <title>Genome- and Community-Level Interaction Insights into Carbon Utilization and Element Cycling Functions of Hydrothermarchaeota in Hydrothermal Sediment.</title>
        <authorList>
            <person name="Zhou Z."/>
            <person name="Liu Y."/>
            <person name="Xu W."/>
            <person name="Pan J."/>
            <person name="Luo Z.H."/>
            <person name="Li M."/>
        </authorList>
    </citation>
    <scope>NUCLEOTIDE SEQUENCE [LARGE SCALE GENOMIC DNA]</scope>
    <source>
        <strain evidence="8">SpSt-477</strain>
    </source>
</reference>
<dbReference type="EMBL" id="DSUH01000113">
    <property type="protein sequence ID" value="HGU32199.1"/>
    <property type="molecule type" value="Genomic_DNA"/>
</dbReference>
<keyword evidence="8" id="KW-0418">Kinase</keyword>
<dbReference type="SMART" id="SM00448">
    <property type="entry name" value="REC"/>
    <property type="match status" value="1"/>
</dbReference>
<evidence type="ECO:0000259" key="7">
    <source>
        <dbReference type="PROSITE" id="PS50112"/>
    </source>
</evidence>
<dbReference type="Gene3D" id="1.10.287.130">
    <property type="match status" value="1"/>
</dbReference>
<dbReference type="Gene3D" id="3.30.565.10">
    <property type="entry name" value="Histidine kinase-like ATPase, C-terminal domain"/>
    <property type="match status" value="1"/>
</dbReference>
<accession>A0A7C4MSI4</accession>
<dbReference type="InterPro" id="IPR000014">
    <property type="entry name" value="PAS"/>
</dbReference>
<name>A0A7C4MSI4_9BACT</name>
<keyword evidence="4" id="KW-0175">Coiled coil</keyword>
<dbReference type="InterPro" id="IPR011006">
    <property type="entry name" value="CheY-like_superfamily"/>
</dbReference>
<dbReference type="CDD" id="cd00130">
    <property type="entry name" value="PAS"/>
    <property type="match status" value="1"/>
</dbReference>
<evidence type="ECO:0000256" key="3">
    <source>
        <dbReference type="PROSITE-ProRule" id="PRU00169"/>
    </source>
</evidence>
<evidence type="ECO:0000259" key="6">
    <source>
        <dbReference type="PROSITE" id="PS50110"/>
    </source>
</evidence>
<dbReference type="InterPro" id="IPR004358">
    <property type="entry name" value="Sig_transdc_His_kin-like_C"/>
</dbReference>
<dbReference type="PANTHER" id="PTHR43065:SF50">
    <property type="entry name" value="HISTIDINE KINASE"/>
    <property type="match status" value="1"/>
</dbReference>
<dbReference type="Pfam" id="PF02518">
    <property type="entry name" value="HATPase_c"/>
    <property type="match status" value="1"/>
</dbReference>
<dbReference type="SUPFAM" id="SSF47384">
    <property type="entry name" value="Homodimeric domain of signal transducing histidine kinase"/>
    <property type="match status" value="1"/>
</dbReference>
<keyword evidence="3" id="KW-0597">Phosphoprotein</keyword>
<keyword evidence="8" id="KW-0808">Transferase</keyword>
<dbReference type="InterPro" id="IPR013656">
    <property type="entry name" value="PAS_4"/>
</dbReference>
<dbReference type="SUPFAM" id="SSF55785">
    <property type="entry name" value="PYP-like sensor domain (PAS domain)"/>
    <property type="match status" value="1"/>
</dbReference>
<comment type="caution">
    <text evidence="8">The sequence shown here is derived from an EMBL/GenBank/DDBJ whole genome shotgun (WGS) entry which is preliminary data.</text>
</comment>
<dbReference type="InterPro" id="IPR036097">
    <property type="entry name" value="HisK_dim/P_sf"/>
</dbReference>
<dbReference type="GO" id="GO:0000155">
    <property type="term" value="F:phosphorelay sensor kinase activity"/>
    <property type="evidence" value="ECO:0007669"/>
    <property type="project" value="InterPro"/>
</dbReference>
<evidence type="ECO:0000313" key="8">
    <source>
        <dbReference type="EMBL" id="HGU32199.1"/>
    </source>
</evidence>
<proteinExistence type="predicted"/>
<dbReference type="InterPro" id="IPR005467">
    <property type="entry name" value="His_kinase_dom"/>
</dbReference>
<feature type="domain" description="PAS" evidence="7">
    <location>
        <begin position="137"/>
        <end position="211"/>
    </location>
</feature>
<dbReference type="SMART" id="SM00387">
    <property type="entry name" value="HATPase_c"/>
    <property type="match status" value="1"/>
</dbReference>
<dbReference type="PRINTS" id="PR00344">
    <property type="entry name" value="BCTRLSENSOR"/>
</dbReference>
<dbReference type="InterPro" id="IPR035965">
    <property type="entry name" value="PAS-like_dom_sf"/>
</dbReference>
<gene>
    <name evidence="8" type="ORF">ENS29_05015</name>
</gene>
<organism evidence="8">
    <name type="scientific">Desulfatirhabdium butyrativorans</name>
    <dbReference type="NCBI Taxonomy" id="340467"/>
    <lineage>
        <taxon>Bacteria</taxon>
        <taxon>Pseudomonadati</taxon>
        <taxon>Thermodesulfobacteriota</taxon>
        <taxon>Desulfobacteria</taxon>
        <taxon>Desulfobacterales</taxon>
        <taxon>Desulfatirhabdiaceae</taxon>
        <taxon>Desulfatirhabdium</taxon>
    </lineage>
</organism>
<dbReference type="Pfam" id="PF00072">
    <property type="entry name" value="Response_reg"/>
    <property type="match status" value="1"/>
</dbReference>
<dbReference type="Gene3D" id="3.40.50.2300">
    <property type="match status" value="1"/>
</dbReference>
<dbReference type="InterPro" id="IPR003594">
    <property type="entry name" value="HATPase_dom"/>
</dbReference>
<comment type="catalytic activity">
    <reaction evidence="1">
        <text>ATP + protein L-histidine = ADP + protein N-phospho-L-histidine.</text>
        <dbReference type="EC" id="2.7.13.3"/>
    </reaction>
</comment>
<dbReference type="SUPFAM" id="SSF55874">
    <property type="entry name" value="ATPase domain of HSP90 chaperone/DNA topoisomerase II/histidine kinase"/>
    <property type="match status" value="1"/>
</dbReference>
<dbReference type="Pfam" id="PF08448">
    <property type="entry name" value="PAS_4"/>
    <property type="match status" value="1"/>
</dbReference>
<dbReference type="EC" id="2.7.13.3" evidence="2"/>
<dbReference type="InterPro" id="IPR001789">
    <property type="entry name" value="Sig_transdc_resp-reg_receiver"/>
</dbReference>
<evidence type="ECO:0000259" key="5">
    <source>
        <dbReference type="PROSITE" id="PS50109"/>
    </source>
</evidence>
<dbReference type="PROSITE" id="PS50110">
    <property type="entry name" value="RESPONSE_REGULATORY"/>
    <property type="match status" value="1"/>
</dbReference>
<sequence length="574" mass="64494">MNILIAEDDEGTRSMLSQFFQQRGYNVFAAADGDEAWKILQEETIQIALIDWRMPKIDGRELCLRIRTHPSTHYTYIVVMTGIIHPGGSLEARECGADDYLQKPFDIENLISLVKSGERIIRLEEQYLQLQDVLIESRNKLRFVLDALHEEILAVNPELDIVSANQAFLKQRGLTLPDAIGKTIRNEAFWFFDPSLMHLLETDIGNTLKTGKSNRRIRRIDVRKHAPLVYEVQTIPILNENKETIQVAILLRNVTEDHRRREEILQLNQRLERTLSELHSKNEALENTLSRLKETQAQMIQSEKMASIGQLAAGIAHEINNPVGFVSSNLNTLDGYIEDLKAVIAEYRSVLGQAASCGVPLEGIDRALAKETEVGVDFILEDLPNLVRESREGLDRIRKIVIDLKDFAHPGEDTLKLADLNQNIDSTLNIVWNEIKYKAVVHKEYGDIPQVNCYPQQLNQVFMNLLVNAAQAITDKGEIRIATRTEGDSVIVTISDTGCGIPAENIHRIFDPFFTTKEVGKGTGLGLHVAYNVIRKHNGTIAVESAPGKGTTFIVRLPVCGPQIHSGESHEPQA</sequence>
<dbReference type="Gene3D" id="3.30.450.20">
    <property type="entry name" value="PAS domain"/>
    <property type="match status" value="1"/>
</dbReference>
<protein>
    <recommendedName>
        <fullName evidence="2">histidine kinase</fullName>
        <ecNumber evidence="2">2.7.13.3</ecNumber>
    </recommendedName>
</protein>
<evidence type="ECO:0000256" key="4">
    <source>
        <dbReference type="SAM" id="Coils"/>
    </source>
</evidence>
<dbReference type="InterPro" id="IPR036890">
    <property type="entry name" value="HATPase_C_sf"/>
</dbReference>
<dbReference type="CDD" id="cd17574">
    <property type="entry name" value="REC_OmpR"/>
    <property type="match status" value="1"/>
</dbReference>
<evidence type="ECO:0000256" key="1">
    <source>
        <dbReference type="ARBA" id="ARBA00000085"/>
    </source>
</evidence>
<feature type="domain" description="Histidine kinase" evidence="5">
    <location>
        <begin position="314"/>
        <end position="561"/>
    </location>
</feature>
<dbReference type="AlphaFoldDB" id="A0A7C4MSI4"/>
<dbReference type="PANTHER" id="PTHR43065">
    <property type="entry name" value="SENSOR HISTIDINE KINASE"/>
    <property type="match status" value="1"/>
</dbReference>